<evidence type="ECO:0000259" key="3">
    <source>
        <dbReference type="PROSITE" id="PS51532"/>
    </source>
</evidence>
<comment type="similarity">
    <text evidence="1">Belongs to the PITHD1 family.</text>
</comment>
<feature type="region of interest" description="Disordered" evidence="2">
    <location>
        <begin position="1"/>
        <end position="20"/>
    </location>
</feature>
<dbReference type="InterPro" id="IPR037047">
    <property type="entry name" value="PITH_dom_sf"/>
</dbReference>
<accession>R4WDW5</accession>
<feature type="compositionally biased region" description="Basic and acidic residues" evidence="2">
    <location>
        <begin position="10"/>
        <end position="20"/>
    </location>
</feature>
<reference evidence="4" key="1">
    <citation type="journal article" date="2013" name="PLoS ONE">
        <title>Gene expression in gut symbiotic organ of stinkbug affected by extracellular bacterial symbiont.</title>
        <authorList>
            <person name="Futahashi R."/>
            <person name="Tanaka K."/>
            <person name="Tanahashi M."/>
            <person name="Nikoh N."/>
            <person name="Kikuchi Y."/>
            <person name="Lee B.L."/>
            <person name="Fukatsu T."/>
        </authorList>
    </citation>
    <scope>NUCLEOTIDE SEQUENCE</scope>
    <source>
        <tissue evidence="4">Midgut</tissue>
    </source>
</reference>
<dbReference type="GO" id="GO:0045654">
    <property type="term" value="P:positive regulation of megakaryocyte differentiation"/>
    <property type="evidence" value="ECO:0007669"/>
    <property type="project" value="UniProtKB-ARBA"/>
</dbReference>
<organism evidence="4">
    <name type="scientific">Riptortus pedestris</name>
    <name type="common">Bean bug</name>
    <dbReference type="NCBI Taxonomy" id="329032"/>
    <lineage>
        <taxon>Eukaryota</taxon>
        <taxon>Metazoa</taxon>
        <taxon>Ecdysozoa</taxon>
        <taxon>Arthropoda</taxon>
        <taxon>Hexapoda</taxon>
        <taxon>Insecta</taxon>
        <taxon>Pterygota</taxon>
        <taxon>Neoptera</taxon>
        <taxon>Paraneoptera</taxon>
        <taxon>Hemiptera</taxon>
        <taxon>Heteroptera</taxon>
        <taxon>Panheteroptera</taxon>
        <taxon>Pentatomomorpha</taxon>
        <taxon>Coreoidea</taxon>
        <taxon>Alydidae</taxon>
        <taxon>Riptortus</taxon>
    </lineage>
</organism>
<dbReference type="EMBL" id="AK417919">
    <property type="protein sequence ID" value="BAN21134.1"/>
    <property type="molecule type" value="mRNA"/>
</dbReference>
<dbReference type="PANTHER" id="PTHR12175:SF1">
    <property type="entry name" value="PITH DOMAIN-CONTAINING PROTEIN 1"/>
    <property type="match status" value="1"/>
</dbReference>
<dbReference type="SUPFAM" id="SSF49785">
    <property type="entry name" value="Galactose-binding domain-like"/>
    <property type="match status" value="1"/>
</dbReference>
<dbReference type="PANTHER" id="PTHR12175">
    <property type="entry name" value="AD039 HT014 THIOREDOXIN FAMILY TRP26"/>
    <property type="match status" value="1"/>
</dbReference>
<evidence type="ECO:0000256" key="2">
    <source>
        <dbReference type="SAM" id="MobiDB-lite"/>
    </source>
</evidence>
<evidence type="ECO:0000256" key="1">
    <source>
        <dbReference type="ARBA" id="ARBA00025788"/>
    </source>
</evidence>
<dbReference type="GO" id="GO:0005737">
    <property type="term" value="C:cytoplasm"/>
    <property type="evidence" value="ECO:0007669"/>
    <property type="project" value="UniProtKB-ARBA"/>
</dbReference>
<evidence type="ECO:0000313" key="4">
    <source>
        <dbReference type="EMBL" id="BAN21134.1"/>
    </source>
</evidence>
<dbReference type="InterPro" id="IPR045099">
    <property type="entry name" value="PITH1-like"/>
</dbReference>
<proteinExistence type="evidence at transcript level"/>
<dbReference type="Pfam" id="PF06201">
    <property type="entry name" value="PITH"/>
    <property type="match status" value="1"/>
</dbReference>
<dbReference type="GO" id="GO:0080090">
    <property type="term" value="P:regulation of primary metabolic process"/>
    <property type="evidence" value="ECO:0007669"/>
    <property type="project" value="UniProtKB-ARBA"/>
</dbReference>
<dbReference type="GO" id="GO:0060255">
    <property type="term" value="P:regulation of macromolecule metabolic process"/>
    <property type="evidence" value="ECO:0007669"/>
    <property type="project" value="UniProtKB-ARBA"/>
</dbReference>
<dbReference type="InterPro" id="IPR008979">
    <property type="entry name" value="Galactose-bd-like_sf"/>
</dbReference>
<dbReference type="InterPro" id="IPR010400">
    <property type="entry name" value="PITH_dom"/>
</dbReference>
<name>R4WDW5_RIPPE</name>
<dbReference type="GO" id="GO:0005634">
    <property type="term" value="C:nucleus"/>
    <property type="evidence" value="ECO:0007669"/>
    <property type="project" value="TreeGrafter"/>
</dbReference>
<feature type="domain" description="PITH" evidence="3">
    <location>
        <begin position="19"/>
        <end position="191"/>
    </location>
</feature>
<dbReference type="PROSITE" id="PS51532">
    <property type="entry name" value="PITH"/>
    <property type="match status" value="1"/>
</dbReference>
<protein>
    <recommendedName>
        <fullName evidence="3">PITH domain-containing protein</fullName>
    </recommendedName>
</protein>
<dbReference type="FunFam" id="2.60.120.470:FF:000002">
    <property type="entry name" value="PITH domain-containing protein 1"/>
    <property type="match status" value="1"/>
</dbReference>
<dbReference type="Gene3D" id="2.60.120.470">
    <property type="entry name" value="PITH domain"/>
    <property type="match status" value="1"/>
</dbReference>
<sequence length="209" mass="23606">MSGHSHGHGHGCDGDHNHDETPEMGLQYSLYTKIDLDNLQCLNEAVEDSGKSIFKPWEERLNMEKYVESDADEELLLNIPFTGNVKLKGIIVIGGEEKTHPSKMRLYKNRPYMTFDDTALPPDQEFDLHPDSSGTLEYSTMVVKFSSVHHLSIHFPSNFGSDTTKLFYIGLKGEFSPAHRHGVTICTYEIQPNISDLKNDVINPVEQVQ</sequence>
<dbReference type="AlphaFoldDB" id="R4WDW5"/>